<keyword evidence="2" id="KW-1185">Reference proteome</keyword>
<organism evidence="1 2">
    <name type="scientific">Richelia sinica FACHB-800</name>
    <dbReference type="NCBI Taxonomy" id="1357546"/>
    <lineage>
        <taxon>Bacteria</taxon>
        <taxon>Bacillati</taxon>
        <taxon>Cyanobacteriota</taxon>
        <taxon>Cyanophyceae</taxon>
        <taxon>Nostocales</taxon>
        <taxon>Nostocaceae</taxon>
        <taxon>Richelia</taxon>
    </lineage>
</organism>
<evidence type="ECO:0000313" key="1">
    <source>
        <dbReference type="EMBL" id="QXE23546.1"/>
    </source>
</evidence>
<proteinExistence type="predicted"/>
<dbReference type="Proteomes" id="UP000683511">
    <property type="component" value="Chromosome"/>
</dbReference>
<reference evidence="1" key="1">
    <citation type="submission" date="2017-04" db="EMBL/GenBank/DDBJ databases">
        <title>Genome deletions in a multicellular cyanobacterial endosymbiont for morphological adaptation in marine diatoms.</title>
        <authorList>
            <person name="Wang Y."/>
            <person name="Gao H."/>
            <person name="Li R."/>
            <person name="Xu X."/>
        </authorList>
    </citation>
    <scope>NUCLEOTIDE SEQUENCE</scope>
    <source>
        <strain evidence="1">FACHB 800</strain>
    </source>
</reference>
<evidence type="ECO:0000313" key="2">
    <source>
        <dbReference type="Proteomes" id="UP000683511"/>
    </source>
</evidence>
<dbReference type="AlphaFoldDB" id="A0A975T8Y0"/>
<name>A0A975T8Y0_9NOST</name>
<dbReference type="KEGG" id="rsin:B6N60_02236"/>
<protein>
    <submittedName>
        <fullName evidence="1">Uncharacterized protein</fullName>
    </submittedName>
</protein>
<sequence>MVIQLTKRLLALALVFVCLFFSFNVPVAEANQFFPSPREIFTTTSKNTHHTLTFSEDDLTPQEHQEIQAVRQRRNRDISGVLDLSQRRKLTHELHSGKDLDSALDAVNLDKDQKELINAIIELTNLKMKAIVSHHALLEEHK</sequence>
<dbReference type="RefSeq" id="WP_190606604.1">
    <property type="nucleotide sequence ID" value="NZ_CP021056.1"/>
</dbReference>
<accession>A0A975T8Y0</accession>
<gene>
    <name evidence="1" type="ORF">B6N60_02236</name>
</gene>
<dbReference type="EMBL" id="CP021056">
    <property type="protein sequence ID" value="QXE23546.1"/>
    <property type="molecule type" value="Genomic_DNA"/>
</dbReference>